<feature type="signal peptide" evidence="1">
    <location>
        <begin position="1"/>
        <end position="19"/>
    </location>
</feature>
<reference evidence="4" key="2">
    <citation type="journal article" date="2020" name="Environ. Microbiol.">
        <title>The novel and transferable erm(51) gene confers Macrolides, Lincosamides, and Streptogramins B (MLSB) resistance to clonal Rhodococcus equi in the environment.</title>
        <authorList>
            <person name="Huber L."/>
            <person name="Giguere S."/>
            <person name="Slovis N.M."/>
            <person name="Alvarez-Narvaez S."/>
            <person name="Hart K.A."/>
            <person name="Greiter M."/>
            <person name="Morris E.R.A."/>
            <person name="Cohen N.D."/>
        </authorList>
    </citation>
    <scope>NUCLEOTIDE SEQUENCE</scope>
    <source>
        <strain evidence="4">Lh_141_1</strain>
    </source>
</reference>
<feature type="chain" id="PRO_5041893290" evidence="1">
    <location>
        <begin position="20"/>
        <end position="165"/>
    </location>
</feature>
<reference evidence="3" key="1">
    <citation type="submission" date="2019-11" db="EMBL/GenBank/DDBJ databases">
        <title>Spread of Macrolides and rifampicin resistant Rhodococcus equi in clinical isolates in the USA.</title>
        <authorList>
            <person name="Alvarez-Narvaez S."/>
            <person name="Huber L."/>
            <person name="Cohen N.D."/>
            <person name="Slovis N."/>
            <person name="Greiter M."/>
            <person name="Giguere S."/>
            <person name="Hart K."/>
        </authorList>
    </citation>
    <scope>NUCLEOTIDE SEQUENCE</scope>
    <source>
        <strain evidence="3">Lh_5</strain>
    </source>
</reference>
<accession>A0AAE5CF19</accession>
<dbReference type="AlphaFoldDB" id="A0AAE5CF19"/>
<gene>
    <name evidence="4" type="ORF">GS505_12050</name>
    <name evidence="3" type="ORF">GS551_14595</name>
</gene>
<keyword evidence="1" id="KW-0732">Signal</keyword>
<name>A0AAE5CF19_RHOHA</name>
<dbReference type="InterPro" id="IPR007969">
    <property type="entry name" value="DUF732"/>
</dbReference>
<dbReference type="PROSITE" id="PS51257">
    <property type="entry name" value="PROKAR_LIPOPROTEIN"/>
    <property type="match status" value="1"/>
</dbReference>
<dbReference type="Pfam" id="PF05305">
    <property type="entry name" value="DUF732"/>
    <property type="match status" value="1"/>
</dbReference>
<sequence length="165" mass="17292">MIRSARLGLFSALSTSALILTGCSGTPTDGEPVVISRAAPAPAAVTTPVDALPRIQTTPAVTPATEQGTTARVPAPEADSARVLEPATELSTEDLLFLSYITEFTLMEKSESDQIRLGLSMCNSLYRGRSKAGVTTDYVGDGRYTTAEITNVLGAATVSYCPEFA</sequence>
<dbReference type="EMBL" id="WUYC01000004">
    <property type="protein sequence ID" value="MBM4715421.1"/>
    <property type="molecule type" value="Genomic_DNA"/>
</dbReference>
<dbReference type="Proteomes" id="UP000706122">
    <property type="component" value="Unassembled WGS sequence"/>
</dbReference>
<comment type="caution">
    <text evidence="4">The sequence shown here is derived from an EMBL/GenBank/DDBJ whole genome shotgun (WGS) entry which is preliminary data.</text>
</comment>
<protein>
    <submittedName>
        <fullName evidence="4">DUF732 domain-containing protein</fullName>
    </submittedName>
</protein>
<evidence type="ECO:0000313" key="3">
    <source>
        <dbReference type="EMBL" id="MBM4715421.1"/>
    </source>
</evidence>
<evidence type="ECO:0000259" key="2">
    <source>
        <dbReference type="Pfam" id="PF05305"/>
    </source>
</evidence>
<dbReference type="Proteomes" id="UP000605618">
    <property type="component" value="Unassembled WGS sequence"/>
</dbReference>
<proteinExistence type="predicted"/>
<dbReference type="EMBL" id="WUYZ01000002">
    <property type="protein sequence ID" value="NKS26530.1"/>
    <property type="molecule type" value="Genomic_DNA"/>
</dbReference>
<evidence type="ECO:0000313" key="5">
    <source>
        <dbReference type="Proteomes" id="UP000605618"/>
    </source>
</evidence>
<evidence type="ECO:0000256" key="1">
    <source>
        <dbReference type="SAM" id="SignalP"/>
    </source>
</evidence>
<evidence type="ECO:0000313" key="4">
    <source>
        <dbReference type="EMBL" id="NKS26530.1"/>
    </source>
</evidence>
<organism evidence="4 5">
    <name type="scientific">Rhodococcus hoagii</name>
    <name type="common">Corynebacterium equii</name>
    <dbReference type="NCBI Taxonomy" id="43767"/>
    <lineage>
        <taxon>Bacteria</taxon>
        <taxon>Bacillati</taxon>
        <taxon>Actinomycetota</taxon>
        <taxon>Actinomycetes</taxon>
        <taxon>Mycobacteriales</taxon>
        <taxon>Nocardiaceae</taxon>
        <taxon>Prescottella</taxon>
    </lineage>
</organism>
<feature type="domain" description="DUF732" evidence="2">
    <location>
        <begin position="94"/>
        <end position="163"/>
    </location>
</feature>